<proteinExistence type="predicted"/>
<name>A0ABV9NHD6_9GAMM</name>
<evidence type="ECO:0000313" key="4">
    <source>
        <dbReference type="EMBL" id="MFC4727210.1"/>
    </source>
</evidence>
<keyword evidence="2" id="KW-0732">Signal</keyword>
<dbReference type="PANTHER" id="PTHR38075:SF1">
    <property type="entry name" value="DUF4139 DOMAIN-CONTAINING PROTEIN"/>
    <property type="match status" value="1"/>
</dbReference>
<dbReference type="PANTHER" id="PTHR38075">
    <property type="entry name" value="DUF4139 DOMAIN-CONTAINING PROTEIN"/>
    <property type="match status" value="1"/>
</dbReference>
<protein>
    <submittedName>
        <fullName evidence="4">DUF4139 domain-containing protein</fullName>
    </submittedName>
</protein>
<organism evidence="4 5">
    <name type="scientific">Coralloluteibacterium thermophilum</name>
    <dbReference type="NCBI Taxonomy" id="2707049"/>
    <lineage>
        <taxon>Bacteria</taxon>
        <taxon>Pseudomonadati</taxon>
        <taxon>Pseudomonadota</taxon>
        <taxon>Gammaproteobacteria</taxon>
        <taxon>Lysobacterales</taxon>
        <taxon>Lysobacteraceae</taxon>
        <taxon>Coralloluteibacterium</taxon>
    </lineage>
</organism>
<dbReference type="PROSITE" id="PS51257">
    <property type="entry name" value="PROKAR_LIPOPROTEIN"/>
    <property type="match status" value="1"/>
</dbReference>
<dbReference type="Proteomes" id="UP001595892">
    <property type="component" value="Unassembled WGS sequence"/>
</dbReference>
<dbReference type="EMBL" id="JBHSGG010000005">
    <property type="protein sequence ID" value="MFC4727210.1"/>
    <property type="molecule type" value="Genomic_DNA"/>
</dbReference>
<sequence>MRTPFKSALASALLVALAACSPAAPDREPANGAASMPSPSRDAAGATRLTVYSGDFEGVNNAYPGEGMPGLALVSQTLRRQVPAGDGELAVTGLPRALDAGTVALAPQDGGVQVRGQRYEFALAGQEELLQRSIGRPIEVSYSTGGSRQTDRGVLLAAGNGLTLRLDSGRIKVLREYDSFDLVELPGGLNAQPTLRWQLAADAAGERDFLLDYATGGLAWRAEYRAVLAGADGACRMDFAGSAQVANRSGAAFADAELTLVAGEPNRTAKVQPRMERMQMAAAPMAADVAGAPEPLASGEYHAYTLPGRTDLPDGSVQQVPLLDAARGVACERRYETRNGVAGWTPPRPIVQRDFNLVQGRIQVGASLRFRNDAEAGLGRPLPEGRVRMFDGADFLGEATLHHTPVGAEVALPIGNVFDLSGERRREDFRLDSAGRTMTERFVVTLRNARDAAATVRVVEGLPRWSEWEIVEAGGRTWTREDAHAVATEVEVPANGEAAVTYTVRYRWAADVQPQ</sequence>
<comment type="caution">
    <text evidence="4">The sequence shown here is derived from an EMBL/GenBank/DDBJ whole genome shotgun (WGS) entry which is preliminary data.</text>
</comment>
<evidence type="ECO:0000256" key="2">
    <source>
        <dbReference type="SAM" id="SignalP"/>
    </source>
</evidence>
<evidence type="ECO:0000313" key="5">
    <source>
        <dbReference type="Proteomes" id="UP001595892"/>
    </source>
</evidence>
<evidence type="ECO:0000259" key="3">
    <source>
        <dbReference type="Pfam" id="PF13598"/>
    </source>
</evidence>
<keyword evidence="5" id="KW-1185">Reference proteome</keyword>
<evidence type="ECO:0000256" key="1">
    <source>
        <dbReference type="SAM" id="MobiDB-lite"/>
    </source>
</evidence>
<feature type="signal peptide" evidence="2">
    <location>
        <begin position="1"/>
        <end position="23"/>
    </location>
</feature>
<feature type="region of interest" description="Disordered" evidence="1">
    <location>
        <begin position="25"/>
        <end position="44"/>
    </location>
</feature>
<gene>
    <name evidence="4" type="ORF">ACFO3Q_03385</name>
</gene>
<dbReference type="Pfam" id="PF13598">
    <property type="entry name" value="DUF4139"/>
    <property type="match status" value="1"/>
</dbReference>
<feature type="chain" id="PRO_5046556687" evidence="2">
    <location>
        <begin position="24"/>
        <end position="515"/>
    </location>
</feature>
<dbReference type="InterPro" id="IPR037291">
    <property type="entry name" value="DUF4139"/>
</dbReference>
<feature type="domain" description="DUF4139" evidence="3">
    <location>
        <begin position="211"/>
        <end position="508"/>
    </location>
</feature>
<accession>A0ABV9NHD6</accession>
<reference evidence="5" key="1">
    <citation type="journal article" date="2019" name="Int. J. Syst. Evol. Microbiol.">
        <title>The Global Catalogue of Microorganisms (GCM) 10K type strain sequencing project: providing services to taxonomists for standard genome sequencing and annotation.</title>
        <authorList>
            <consortium name="The Broad Institute Genomics Platform"/>
            <consortium name="The Broad Institute Genome Sequencing Center for Infectious Disease"/>
            <person name="Wu L."/>
            <person name="Ma J."/>
        </authorList>
    </citation>
    <scope>NUCLEOTIDE SEQUENCE [LARGE SCALE GENOMIC DNA]</scope>
    <source>
        <strain evidence="5">CGMCC 1.13574</strain>
    </source>
</reference>